<accession>A0AAD9UT21</accession>
<name>A0AAD9UT21_ACRCE</name>
<evidence type="ECO:0000313" key="2">
    <source>
        <dbReference type="Proteomes" id="UP001249851"/>
    </source>
</evidence>
<keyword evidence="2" id="KW-1185">Reference proteome</keyword>
<evidence type="ECO:0000313" key="1">
    <source>
        <dbReference type="EMBL" id="KAK2548642.1"/>
    </source>
</evidence>
<proteinExistence type="predicted"/>
<dbReference type="AlphaFoldDB" id="A0AAD9UT21"/>
<dbReference type="Proteomes" id="UP001249851">
    <property type="component" value="Unassembled WGS sequence"/>
</dbReference>
<gene>
    <name evidence="1" type="ORF">P5673_031167</name>
</gene>
<sequence length="178" mass="20787">MDMQMIACYISRLNQTLGQTCKKLDYQNLTSLAVTVGKTTVMHREYTRNLGPWFDNHMAMHDHVVRLFEAFIRKYLTENSANFLIHAIVTICLLTPSRSKVQPYYACVDRATLVANRIIFIIVLLAYKSLNGMRPSYPRDLLQRLETKPRETDRLWAWRCYRGGYFISEVLLSSLDLE</sequence>
<comment type="caution">
    <text evidence="1">The sequence shown here is derived from an EMBL/GenBank/DDBJ whole genome shotgun (WGS) entry which is preliminary data.</text>
</comment>
<reference evidence="1" key="1">
    <citation type="journal article" date="2023" name="G3 (Bethesda)">
        <title>Whole genome assembly and annotation of the endangered Caribbean coral Acropora cervicornis.</title>
        <authorList>
            <person name="Selwyn J.D."/>
            <person name="Vollmer S.V."/>
        </authorList>
    </citation>
    <scope>NUCLEOTIDE SEQUENCE</scope>
    <source>
        <strain evidence="1">K2</strain>
    </source>
</reference>
<feature type="non-terminal residue" evidence="1">
    <location>
        <position position="178"/>
    </location>
</feature>
<protein>
    <submittedName>
        <fullName evidence="1">Uncharacterized protein</fullName>
    </submittedName>
</protein>
<reference evidence="1" key="2">
    <citation type="journal article" date="2023" name="Science">
        <title>Genomic signatures of disease resistance in endangered staghorn corals.</title>
        <authorList>
            <person name="Vollmer S.V."/>
            <person name="Selwyn J.D."/>
            <person name="Despard B.A."/>
            <person name="Roesel C.L."/>
        </authorList>
    </citation>
    <scope>NUCLEOTIDE SEQUENCE</scope>
    <source>
        <strain evidence="1">K2</strain>
    </source>
</reference>
<organism evidence="1 2">
    <name type="scientific">Acropora cervicornis</name>
    <name type="common">Staghorn coral</name>
    <dbReference type="NCBI Taxonomy" id="6130"/>
    <lineage>
        <taxon>Eukaryota</taxon>
        <taxon>Metazoa</taxon>
        <taxon>Cnidaria</taxon>
        <taxon>Anthozoa</taxon>
        <taxon>Hexacorallia</taxon>
        <taxon>Scleractinia</taxon>
        <taxon>Astrocoeniina</taxon>
        <taxon>Acroporidae</taxon>
        <taxon>Acropora</taxon>
    </lineage>
</organism>
<dbReference type="EMBL" id="JARQWQ010000142">
    <property type="protein sequence ID" value="KAK2548642.1"/>
    <property type="molecule type" value="Genomic_DNA"/>
</dbReference>